<dbReference type="GO" id="GO:0003676">
    <property type="term" value="F:nucleic acid binding"/>
    <property type="evidence" value="ECO:0007669"/>
    <property type="project" value="InterPro"/>
</dbReference>
<name>A0A699HEY6_TANCI</name>
<feature type="region of interest" description="Disordered" evidence="1">
    <location>
        <begin position="59"/>
        <end position="81"/>
    </location>
</feature>
<feature type="region of interest" description="Disordered" evidence="1">
    <location>
        <begin position="148"/>
        <end position="170"/>
    </location>
</feature>
<evidence type="ECO:0000256" key="1">
    <source>
        <dbReference type="SAM" id="MobiDB-lite"/>
    </source>
</evidence>
<dbReference type="PANTHER" id="PTHR11439:SF495">
    <property type="entry name" value="REVERSE TRANSCRIPTASE, RNA-DEPENDENT DNA POLYMERASE-RELATED"/>
    <property type="match status" value="1"/>
</dbReference>
<dbReference type="Gene3D" id="3.30.420.10">
    <property type="entry name" value="Ribonuclease H-like superfamily/Ribonuclease H"/>
    <property type="match status" value="1"/>
</dbReference>
<reference evidence="3" key="1">
    <citation type="journal article" date="2019" name="Sci. Rep.">
        <title>Draft genome of Tanacetum cinerariifolium, the natural source of mosquito coil.</title>
        <authorList>
            <person name="Yamashiro T."/>
            <person name="Shiraishi A."/>
            <person name="Satake H."/>
            <person name="Nakayama K."/>
        </authorList>
    </citation>
    <scope>NUCLEOTIDE SEQUENCE</scope>
</reference>
<dbReference type="Pfam" id="PF07727">
    <property type="entry name" value="RVT_2"/>
    <property type="match status" value="1"/>
</dbReference>
<evidence type="ECO:0000313" key="3">
    <source>
        <dbReference type="EMBL" id="GEX63288.1"/>
    </source>
</evidence>
<evidence type="ECO:0000259" key="2">
    <source>
        <dbReference type="Pfam" id="PF07727"/>
    </source>
</evidence>
<proteinExistence type="predicted"/>
<dbReference type="PANTHER" id="PTHR11439">
    <property type="entry name" value="GAG-POL-RELATED RETROTRANSPOSON"/>
    <property type="match status" value="1"/>
</dbReference>
<dbReference type="InterPro" id="IPR012337">
    <property type="entry name" value="RNaseH-like_sf"/>
</dbReference>
<dbReference type="AlphaFoldDB" id="A0A699HEY6"/>
<accession>A0A699HEY6</accession>
<comment type="caution">
    <text evidence="3">The sequence shown here is derived from an EMBL/GenBank/DDBJ whole genome shotgun (WGS) entry which is preliminary data.</text>
</comment>
<feature type="domain" description="Reverse transcriptase Ty1/copia-type" evidence="2">
    <location>
        <begin position="166"/>
        <end position="210"/>
    </location>
</feature>
<dbReference type="InterPro" id="IPR036397">
    <property type="entry name" value="RNaseH_sf"/>
</dbReference>
<dbReference type="SUPFAM" id="SSF53098">
    <property type="entry name" value="Ribonuclease H-like"/>
    <property type="match status" value="1"/>
</dbReference>
<feature type="compositionally biased region" description="Low complexity" evidence="1">
    <location>
        <begin position="70"/>
        <end position="81"/>
    </location>
</feature>
<protein>
    <recommendedName>
        <fullName evidence="2">Reverse transcriptase Ty1/copia-type domain-containing protein</fullName>
    </recommendedName>
</protein>
<organism evidence="3">
    <name type="scientific">Tanacetum cinerariifolium</name>
    <name type="common">Dalmatian daisy</name>
    <name type="synonym">Chrysanthemum cinerariifolium</name>
    <dbReference type="NCBI Taxonomy" id="118510"/>
    <lineage>
        <taxon>Eukaryota</taxon>
        <taxon>Viridiplantae</taxon>
        <taxon>Streptophyta</taxon>
        <taxon>Embryophyta</taxon>
        <taxon>Tracheophyta</taxon>
        <taxon>Spermatophyta</taxon>
        <taxon>Magnoliopsida</taxon>
        <taxon>eudicotyledons</taxon>
        <taxon>Gunneridae</taxon>
        <taxon>Pentapetalae</taxon>
        <taxon>asterids</taxon>
        <taxon>campanulids</taxon>
        <taxon>Asterales</taxon>
        <taxon>Asteraceae</taxon>
        <taxon>Asteroideae</taxon>
        <taxon>Anthemideae</taxon>
        <taxon>Anthemidinae</taxon>
        <taxon>Tanacetum</taxon>
    </lineage>
</organism>
<feature type="compositionally biased region" description="Basic and acidic residues" evidence="1">
    <location>
        <begin position="59"/>
        <end position="69"/>
    </location>
</feature>
<gene>
    <name evidence="3" type="ORF">Tci_335263</name>
</gene>
<sequence length="441" mass="50174">MNQFCEMKGILRQFSVARTPQQIGVVKKRNRTLTEGARTMIADSNDDGKKVDEDLRKESEYKDQEKEDNVNSTNNVNTAGNVNTVSSTVNVAGINEVNVVGRKISIELPFDPNMPALEDVSTFDFLSDDEDDDHPLNQVIRDFQSATQTRKMSKNLEEHRKNPKRNKKDERGIMIRNKARLIAQGYTKKKGIDYDEVFAPVTRIKAIRFIEVKITSTSMETQKPLLMDKDGKEVDVHMYRYQVNQKVSHLHAVKRISRYLKGQPKSGLWYLKDSPFDLIAYTDSDYAGASLDRKSTTEEAEYVAASSCYGQVLWIQNKLLDYGDCNEKKLIQMVKIHTDKNVADLLTKAFDFWCTAMAKTINGEAQLHAKVDGKKIIVIKSSVRSDLQLADEECLSPKTTGWNEFSSTMASAIICLPTNQWFNFLKFIFDSMIRNLDNVSS</sequence>
<dbReference type="InterPro" id="IPR013103">
    <property type="entry name" value="RVT_2"/>
</dbReference>
<dbReference type="EMBL" id="BKCJ010120151">
    <property type="protein sequence ID" value="GEX63288.1"/>
    <property type="molecule type" value="Genomic_DNA"/>
</dbReference>